<dbReference type="PANTHER" id="PTHR11373:SF4">
    <property type="entry name" value="DEOXYNUCLEOSIDE TRIPHOSPHATE TRIPHOSPHOHYDROLASE SAMHD1"/>
    <property type="match status" value="1"/>
</dbReference>
<protein>
    <recommendedName>
        <fullName evidence="3">HD domain-containing protein</fullName>
    </recommendedName>
</protein>
<dbReference type="GO" id="GO:0008832">
    <property type="term" value="F:dGTPase activity"/>
    <property type="evidence" value="ECO:0000318"/>
    <property type="project" value="GO_Central"/>
</dbReference>
<dbReference type="PANTHER" id="PTHR11373">
    <property type="entry name" value="DEOXYNUCLEOSIDE TRIPHOSPHATE TRIPHOSPHOHYDROLASE"/>
    <property type="match status" value="1"/>
</dbReference>
<dbReference type="EnsemblMetazoa" id="XM_030994205">
    <property type="protein sequence ID" value="XP_030850065"/>
    <property type="gene ID" value="LOC115927895"/>
</dbReference>
<evidence type="ECO:0000313" key="5">
    <source>
        <dbReference type="Proteomes" id="UP000007110"/>
    </source>
</evidence>
<dbReference type="RefSeq" id="XP_030850065.1">
    <property type="nucleotide sequence ID" value="XM_030994205.1"/>
</dbReference>
<sequence>MNEKGEMKKEVEKKKCVSHLGGKLALMLQENDRNSSTPIQNTEVACVEIAGLCHDLGHGPFSHAFEDIIQPYEDGNKWKPDKQAVFMLKYLIKHNSLEKKLADLKIYAEDIDFICQLILGVKEDDEMLRENKFCLYQLVNNSVYGMDVDRWDYIARGAHYLHVGRKSTFDFKRILSSVKILDVKRGSKTRRELCFRDEVARDLNQMFLTSRQLNYASYQDRHSEVIAIIKKYKLLDSVKDPEAFCQVDDTIVNAIRQSLSQEPGMVKAREIIDRIHRREFYHCIAECKHAKEELSRFDCGGRNPLINIPFYKESSDGTFVAEFLPVDELQADLPPVDVSFRIYTKVPKLDRETVNMAKSRCETRLEMIHERQRSVPTKPVKQKVKSPSIGPVAPSPPLSAVGHVTSPSSGSFVSTDGDEDIPSLMSNPPDAVAAVGTGPAESNPRGSRSPEPEVKLH</sequence>
<dbReference type="SUPFAM" id="SSF109604">
    <property type="entry name" value="HD-domain/PDEase-like"/>
    <property type="match status" value="1"/>
</dbReference>
<reference evidence="5" key="1">
    <citation type="submission" date="2015-02" db="EMBL/GenBank/DDBJ databases">
        <title>Genome sequencing for Strongylocentrotus purpuratus.</title>
        <authorList>
            <person name="Murali S."/>
            <person name="Liu Y."/>
            <person name="Vee V."/>
            <person name="English A."/>
            <person name="Wang M."/>
            <person name="Skinner E."/>
            <person name="Han Y."/>
            <person name="Muzny D.M."/>
            <person name="Worley K.C."/>
            <person name="Gibbs R.A."/>
        </authorList>
    </citation>
    <scope>NUCLEOTIDE SEQUENCE</scope>
</reference>
<keyword evidence="5" id="KW-1185">Reference proteome</keyword>
<dbReference type="CDD" id="cd00077">
    <property type="entry name" value="HDc"/>
    <property type="match status" value="1"/>
</dbReference>
<dbReference type="InterPro" id="IPR006674">
    <property type="entry name" value="HD_domain"/>
</dbReference>
<dbReference type="Pfam" id="PF01966">
    <property type="entry name" value="HD"/>
    <property type="match status" value="1"/>
</dbReference>
<organism evidence="4 5">
    <name type="scientific">Strongylocentrotus purpuratus</name>
    <name type="common">Purple sea urchin</name>
    <dbReference type="NCBI Taxonomy" id="7668"/>
    <lineage>
        <taxon>Eukaryota</taxon>
        <taxon>Metazoa</taxon>
        <taxon>Echinodermata</taxon>
        <taxon>Eleutherozoa</taxon>
        <taxon>Echinozoa</taxon>
        <taxon>Echinoidea</taxon>
        <taxon>Euechinoidea</taxon>
        <taxon>Echinacea</taxon>
        <taxon>Camarodonta</taxon>
        <taxon>Echinidea</taxon>
        <taxon>Strongylocentrotidae</taxon>
        <taxon>Strongylocentrotus</taxon>
    </lineage>
</organism>
<dbReference type="Gene3D" id="1.10.3210.10">
    <property type="entry name" value="Hypothetical protein af1432"/>
    <property type="match status" value="1"/>
</dbReference>
<feature type="domain" description="HD" evidence="3">
    <location>
        <begin position="20"/>
        <end position="156"/>
    </location>
</feature>
<feature type="compositionally biased region" description="Polar residues" evidence="2">
    <location>
        <begin position="405"/>
        <end position="414"/>
    </location>
</feature>
<name>A0A7M7T304_STRPU</name>
<dbReference type="OrthoDB" id="9991235at2759"/>
<dbReference type="AlphaFoldDB" id="A0A7M7T304"/>
<dbReference type="Proteomes" id="UP000007110">
    <property type="component" value="Unassembled WGS sequence"/>
</dbReference>
<dbReference type="GeneID" id="115927895"/>
<dbReference type="InterPro" id="IPR050135">
    <property type="entry name" value="dGTPase-like"/>
</dbReference>
<accession>A0A7M7T304</accession>
<feature type="compositionally biased region" description="Basic and acidic residues" evidence="2">
    <location>
        <begin position="448"/>
        <end position="457"/>
    </location>
</feature>
<dbReference type="GO" id="GO:0005634">
    <property type="term" value="C:nucleus"/>
    <property type="evidence" value="ECO:0000318"/>
    <property type="project" value="GO_Central"/>
</dbReference>
<evidence type="ECO:0000256" key="2">
    <source>
        <dbReference type="SAM" id="MobiDB-lite"/>
    </source>
</evidence>
<dbReference type="KEGG" id="spu:115927895"/>
<evidence type="ECO:0000313" key="4">
    <source>
        <dbReference type="EnsemblMetazoa" id="XP_030850065"/>
    </source>
</evidence>
<feature type="region of interest" description="Disordered" evidence="2">
    <location>
        <begin position="368"/>
        <end position="457"/>
    </location>
</feature>
<dbReference type="InParanoid" id="A0A7M7T304"/>
<dbReference type="InterPro" id="IPR003607">
    <property type="entry name" value="HD/PDEase_dom"/>
</dbReference>
<dbReference type="GO" id="GO:0006203">
    <property type="term" value="P:dGTP catabolic process"/>
    <property type="evidence" value="ECO:0000318"/>
    <property type="project" value="GO_Central"/>
</dbReference>
<comment type="similarity">
    <text evidence="1">Belongs to the SAMHD1 family.</text>
</comment>
<evidence type="ECO:0000259" key="3">
    <source>
        <dbReference type="Pfam" id="PF01966"/>
    </source>
</evidence>
<reference evidence="4" key="2">
    <citation type="submission" date="2021-01" db="UniProtKB">
        <authorList>
            <consortium name="EnsemblMetazoa"/>
        </authorList>
    </citation>
    <scope>IDENTIFICATION</scope>
</reference>
<proteinExistence type="inferred from homology"/>
<evidence type="ECO:0000256" key="1">
    <source>
        <dbReference type="ARBA" id="ARBA00005776"/>
    </source>
</evidence>